<evidence type="ECO:0000313" key="2">
    <source>
        <dbReference type="Proteomes" id="UP000270291"/>
    </source>
</evidence>
<dbReference type="OrthoDB" id="581894at2"/>
<evidence type="ECO:0000313" key="1">
    <source>
        <dbReference type="EMBL" id="RSK44163.1"/>
    </source>
</evidence>
<proteinExistence type="predicted"/>
<dbReference type="Pfam" id="PF10670">
    <property type="entry name" value="DUF4198"/>
    <property type="match status" value="1"/>
</dbReference>
<dbReference type="RefSeq" id="WP_125436327.1">
    <property type="nucleotide sequence ID" value="NZ_RWIU01000002.1"/>
</dbReference>
<comment type="caution">
    <text evidence="1">The sequence shown here is derived from an EMBL/GenBank/DDBJ whole genome shotgun (WGS) entry which is preliminary data.</text>
</comment>
<dbReference type="InterPro" id="IPR019613">
    <property type="entry name" value="DUF4198"/>
</dbReference>
<organism evidence="1 2">
    <name type="scientific">Hymenobacter perfusus</name>
    <dbReference type="NCBI Taxonomy" id="1236770"/>
    <lineage>
        <taxon>Bacteria</taxon>
        <taxon>Pseudomonadati</taxon>
        <taxon>Bacteroidota</taxon>
        <taxon>Cytophagia</taxon>
        <taxon>Cytophagales</taxon>
        <taxon>Hymenobacteraceae</taxon>
        <taxon>Hymenobacter</taxon>
    </lineage>
</organism>
<accession>A0A3R9MEP4</accession>
<gene>
    <name evidence="1" type="ORF">EI293_06375</name>
</gene>
<dbReference type="Proteomes" id="UP000270291">
    <property type="component" value="Unassembled WGS sequence"/>
</dbReference>
<sequence>MQKYLLAGLLLVTTTGLAREFWLEPARFWVAPGAAVHVRRVVGGNFQGTAWAGKPDRVMLFTHYAPGGAARSLLPAASAPDTLQSTVQLLQPGTHLLALATNNASATLDGPGFTAYLREEGLDYAVAQREQRHETDKPGREAYRRCAKTLVQVGPATAADTARAWARPLGLPLELVPEQNPYRLAPGAAFTVRVLLAGQPLPGQQVVLWRRGTLPQALISKLRSNQNGRVLFRLSEPGEYLVSTVRIEPAPIAATADWQSTWSTLTFGLAGPKRP</sequence>
<dbReference type="AlphaFoldDB" id="A0A3R9MEP4"/>
<protein>
    <submittedName>
        <fullName evidence="1">DUF4198 domain-containing protein</fullName>
    </submittedName>
</protein>
<keyword evidence="2" id="KW-1185">Reference proteome</keyword>
<reference evidence="1 2" key="1">
    <citation type="submission" date="2018-12" db="EMBL/GenBank/DDBJ databases">
        <authorList>
            <person name="Feng G."/>
            <person name="Zhu H."/>
        </authorList>
    </citation>
    <scope>NUCLEOTIDE SEQUENCE [LARGE SCALE GENOMIC DNA]</scope>
    <source>
        <strain evidence="1 2">LMG 26000</strain>
    </source>
</reference>
<name>A0A3R9MEP4_9BACT</name>
<dbReference type="EMBL" id="RWIU01000002">
    <property type="protein sequence ID" value="RSK44163.1"/>
    <property type="molecule type" value="Genomic_DNA"/>
</dbReference>